<gene>
    <name evidence="3" type="ORF">AGERDE_LOCUS7436</name>
</gene>
<dbReference type="AlphaFoldDB" id="A0A9N9BFN2"/>
<dbReference type="CDD" id="cd01389">
    <property type="entry name" value="HMG-box_ROX1-like"/>
    <property type="match status" value="1"/>
</dbReference>
<name>A0A9N9BFN2_9GLOM</name>
<comment type="caution">
    <text evidence="3">The sequence shown here is derived from an EMBL/GenBank/DDBJ whole genome shotgun (WGS) entry which is preliminary data.</text>
</comment>
<feature type="DNA-binding region" description="HMG box" evidence="1">
    <location>
        <begin position="49"/>
        <end position="119"/>
    </location>
</feature>
<feature type="domain" description="HMG box" evidence="2">
    <location>
        <begin position="49"/>
        <end position="119"/>
    </location>
</feature>
<dbReference type="GO" id="GO:0003677">
    <property type="term" value="F:DNA binding"/>
    <property type="evidence" value="ECO:0007669"/>
    <property type="project" value="UniProtKB-UniRule"/>
</dbReference>
<dbReference type="Proteomes" id="UP000789831">
    <property type="component" value="Unassembled WGS sequence"/>
</dbReference>
<keyword evidence="1" id="KW-0238">DNA-binding</keyword>
<accession>A0A9N9BFN2</accession>
<dbReference type="SUPFAM" id="SSF47095">
    <property type="entry name" value="HMG-box"/>
    <property type="match status" value="1"/>
</dbReference>
<sequence>MSNSVVSTNYDYLNYNDLIILSKYLYQLTLSIEELTKPAVKKSGNSDKPPRPQNSWIIFRRDYEAYLRLRSQQVKLKIKETAKECSLKWRKLSSEVKCFFKVLEKIAFENHKSLYPNYKYKPKNEKVANIKKWIFREQKGYAFVSLPTSNSSSFNDTTSTIEYNPTVITASTTIDDTHPFMIHNNIDVTATDDIYESLFDESFNINNHNNVSINNSSPYQFITNNPITPSMSSPLSESQSLSQLFIPEYDLLNFSFENLLYGI</sequence>
<evidence type="ECO:0000256" key="1">
    <source>
        <dbReference type="PROSITE-ProRule" id="PRU00267"/>
    </source>
</evidence>
<reference evidence="3" key="1">
    <citation type="submission" date="2021-06" db="EMBL/GenBank/DDBJ databases">
        <authorList>
            <person name="Kallberg Y."/>
            <person name="Tangrot J."/>
            <person name="Rosling A."/>
        </authorList>
    </citation>
    <scope>NUCLEOTIDE SEQUENCE</scope>
    <source>
        <strain evidence="3">MT106</strain>
    </source>
</reference>
<dbReference type="PROSITE" id="PS50118">
    <property type="entry name" value="HMG_BOX_2"/>
    <property type="match status" value="1"/>
</dbReference>
<dbReference type="InterPro" id="IPR009071">
    <property type="entry name" value="HMG_box_dom"/>
</dbReference>
<protein>
    <submittedName>
        <fullName evidence="3">12768_t:CDS:1</fullName>
    </submittedName>
</protein>
<keyword evidence="4" id="KW-1185">Reference proteome</keyword>
<evidence type="ECO:0000259" key="2">
    <source>
        <dbReference type="PROSITE" id="PS50118"/>
    </source>
</evidence>
<dbReference type="Gene3D" id="1.10.30.10">
    <property type="entry name" value="High mobility group box domain"/>
    <property type="match status" value="1"/>
</dbReference>
<dbReference type="GO" id="GO:0005634">
    <property type="term" value="C:nucleus"/>
    <property type="evidence" value="ECO:0007669"/>
    <property type="project" value="UniProtKB-UniRule"/>
</dbReference>
<keyword evidence="1" id="KW-0539">Nucleus</keyword>
<dbReference type="EMBL" id="CAJVPL010001356">
    <property type="protein sequence ID" value="CAG8566852.1"/>
    <property type="molecule type" value="Genomic_DNA"/>
</dbReference>
<evidence type="ECO:0000313" key="4">
    <source>
        <dbReference type="Proteomes" id="UP000789831"/>
    </source>
</evidence>
<dbReference type="OrthoDB" id="6247875at2759"/>
<dbReference type="Pfam" id="PF00505">
    <property type="entry name" value="HMG_box"/>
    <property type="match status" value="1"/>
</dbReference>
<proteinExistence type="predicted"/>
<evidence type="ECO:0000313" key="3">
    <source>
        <dbReference type="EMBL" id="CAG8566852.1"/>
    </source>
</evidence>
<organism evidence="3 4">
    <name type="scientific">Ambispora gerdemannii</name>
    <dbReference type="NCBI Taxonomy" id="144530"/>
    <lineage>
        <taxon>Eukaryota</taxon>
        <taxon>Fungi</taxon>
        <taxon>Fungi incertae sedis</taxon>
        <taxon>Mucoromycota</taxon>
        <taxon>Glomeromycotina</taxon>
        <taxon>Glomeromycetes</taxon>
        <taxon>Archaeosporales</taxon>
        <taxon>Ambisporaceae</taxon>
        <taxon>Ambispora</taxon>
    </lineage>
</organism>
<dbReference type="InterPro" id="IPR036910">
    <property type="entry name" value="HMG_box_dom_sf"/>
</dbReference>